<evidence type="ECO:0000256" key="1">
    <source>
        <dbReference type="ARBA" id="ARBA00006464"/>
    </source>
</evidence>
<dbReference type="PANTHER" id="PTHR30576">
    <property type="entry name" value="COLANIC BIOSYNTHESIS UDP-GLUCOSE LIPID CARRIER TRANSFERASE"/>
    <property type="match status" value="1"/>
</dbReference>
<comment type="caution">
    <text evidence="4">The sequence shown here is derived from an EMBL/GenBank/DDBJ whole genome shotgun (WGS) entry which is preliminary data.</text>
</comment>
<evidence type="ECO:0000313" key="5">
    <source>
        <dbReference type="Proteomes" id="UP000323257"/>
    </source>
</evidence>
<dbReference type="Proteomes" id="UP000323257">
    <property type="component" value="Unassembled WGS sequence"/>
</dbReference>
<sequence>MYEKYLKRAIDVALCILMTPIIIPVIGVCALFVILEDRGPAFYCGERLGKKGDIFKMFKLRSMKVDAPDIRNSDGTTYNSENDPRMTKVGRILRKTSLDELPQFINVLIGDMSFVGPRPDLPEHVNYYQNDEVRRLDVLPGISGYNQAYFRNNIEWKERIKNDIYYVDNISFKFDVKICMVTIINIIRRKGVYSSRSIQSDGKGMKQNVQADQ</sequence>
<dbReference type="GO" id="GO:0016780">
    <property type="term" value="F:phosphotransferase activity, for other substituted phosphate groups"/>
    <property type="evidence" value="ECO:0007669"/>
    <property type="project" value="TreeGrafter"/>
</dbReference>
<feature type="transmembrane region" description="Helical" evidence="2">
    <location>
        <begin position="12"/>
        <end position="35"/>
    </location>
</feature>
<keyword evidence="2" id="KW-0472">Membrane</keyword>
<protein>
    <submittedName>
        <fullName evidence="4">Lipopolysaccharide/colanic/teichoic acid biosynthesis glycosyltransferase</fullName>
    </submittedName>
</protein>
<gene>
    <name evidence="4" type="ORF">BCM02_104342</name>
</gene>
<name>A0A5S5C8D3_9BACL</name>
<dbReference type="OrthoDB" id="9808602at2"/>
<keyword evidence="2" id="KW-1133">Transmembrane helix</keyword>
<evidence type="ECO:0000259" key="3">
    <source>
        <dbReference type="Pfam" id="PF02397"/>
    </source>
</evidence>
<proteinExistence type="inferred from homology"/>
<dbReference type="EMBL" id="VNHS01000004">
    <property type="protein sequence ID" value="TYP75661.1"/>
    <property type="molecule type" value="Genomic_DNA"/>
</dbReference>
<keyword evidence="5" id="KW-1185">Reference proteome</keyword>
<reference evidence="4 5" key="1">
    <citation type="submission" date="2019-07" db="EMBL/GenBank/DDBJ databases">
        <title>Genomic Encyclopedia of Type Strains, Phase III (KMG-III): the genomes of soil and plant-associated and newly described type strains.</title>
        <authorList>
            <person name="Whitman W."/>
        </authorList>
    </citation>
    <scope>NUCLEOTIDE SEQUENCE [LARGE SCALE GENOMIC DNA]</scope>
    <source>
        <strain evidence="4 5">BL24</strain>
    </source>
</reference>
<accession>A0A5S5C8D3</accession>
<dbReference type="RefSeq" id="WP_148929578.1">
    <property type="nucleotide sequence ID" value="NZ_VNHS01000004.1"/>
</dbReference>
<evidence type="ECO:0000313" key="4">
    <source>
        <dbReference type="EMBL" id="TYP75661.1"/>
    </source>
</evidence>
<dbReference type="PANTHER" id="PTHR30576:SF0">
    <property type="entry name" value="UNDECAPRENYL-PHOSPHATE N-ACETYLGALACTOSAMINYL 1-PHOSPHATE TRANSFERASE-RELATED"/>
    <property type="match status" value="1"/>
</dbReference>
<evidence type="ECO:0000256" key="2">
    <source>
        <dbReference type="SAM" id="Phobius"/>
    </source>
</evidence>
<feature type="domain" description="Bacterial sugar transferase" evidence="3">
    <location>
        <begin position="7"/>
        <end position="187"/>
    </location>
</feature>
<comment type="similarity">
    <text evidence="1">Belongs to the bacterial sugar transferase family.</text>
</comment>
<dbReference type="AlphaFoldDB" id="A0A5S5C8D3"/>
<keyword evidence="2" id="KW-0812">Transmembrane</keyword>
<organism evidence="4 5">
    <name type="scientific">Paenibacillus methanolicus</name>
    <dbReference type="NCBI Taxonomy" id="582686"/>
    <lineage>
        <taxon>Bacteria</taxon>
        <taxon>Bacillati</taxon>
        <taxon>Bacillota</taxon>
        <taxon>Bacilli</taxon>
        <taxon>Bacillales</taxon>
        <taxon>Paenibacillaceae</taxon>
        <taxon>Paenibacillus</taxon>
    </lineage>
</organism>
<keyword evidence="4" id="KW-0808">Transferase</keyword>
<dbReference type="InterPro" id="IPR003362">
    <property type="entry name" value="Bact_transf"/>
</dbReference>
<dbReference type="Pfam" id="PF02397">
    <property type="entry name" value="Bac_transf"/>
    <property type="match status" value="1"/>
</dbReference>